<dbReference type="RefSeq" id="WP_201638209.1">
    <property type="nucleotide sequence ID" value="NZ_JAEQNB010000009.1"/>
</dbReference>
<dbReference type="InterPro" id="IPR027417">
    <property type="entry name" value="P-loop_NTPase"/>
</dbReference>
<accession>A0ABS1JGS4</accession>
<dbReference type="EMBL" id="JAEQNB010000009">
    <property type="protein sequence ID" value="MBL0389209.1"/>
    <property type="molecule type" value="Genomic_DNA"/>
</dbReference>
<evidence type="ECO:0000259" key="1">
    <source>
        <dbReference type="Pfam" id="PF03205"/>
    </source>
</evidence>
<dbReference type="PANTHER" id="PTHR40072">
    <property type="entry name" value="MOLYBDOPTERIN-GUANINE DINUCLEOTIDE BIOSYNTHESIS ADAPTER PROTEIN-RELATED"/>
    <property type="match status" value="1"/>
</dbReference>
<dbReference type="SUPFAM" id="SSF52540">
    <property type="entry name" value="P-loop containing nucleoside triphosphate hydrolases"/>
    <property type="match status" value="1"/>
</dbReference>
<dbReference type="NCBIfam" id="TIGR00176">
    <property type="entry name" value="mobB"/>
    <property type="match status" value="1"/>
</dbReference>
<dbReference type="Gene3D" id="3.40.50.300">
    <property type="entry name" value="P-loop containing nucleotide triphosphate hydrolases"/>
    <property type="match status" value="1"/>
</dbReference>
<sequence>MRVPAFAVVGYKNTGKTTLVSRLVARLTQLGYRVGTCKHDGSHDLRLDAEGTDSAKHRQAGAEVVLVAGREQAFLQRSYEVEPTLEEWLLQLSDPALHLDVIVVEGWKHSDLPKIVLLGPENLEHLSNVLAYAVESGRLPIAEGETGVYDREDVEGLIHMILAQVLRNRPPSN</sequence>
<evidence type="ECO:0000313" key="3">
    <source>
        <dbReference type="Proteomes" id="UP000602284"/>
    </source>
</evidence>
<organism evidence="2 3">
    <name type="scientific">Tumebacillus amylolyticus</name>
    <dbReference type="NCBI Taxonomy" id="2801339"/>
    <lineage>
        <taxon>Bacteria</taxon>
        <taxon>Bacillati</taxon>
        <taxon>Bacillota</taxon>
        <taxon>Bacilli</taxon>
        <taxon>Bacillales</taxon>
        <taxon>Alicyclobacillaceae</taxon>
        <taxon>Tumebacillus</taxon>
    </lineage>
</organism>
<dbReference type="InterPro" id="IPR052539">
    <property type="entry name" value="MGD_biosynthesis_adapter"/>
</dbReference>
<feature type="domain" description="Molybdopterin-guanine dinucleotide biosynthesis protein B (MobB)" evidence="1">
    <location>
        <begin position="6"/>
        <end position="124"/>
    </location>
</feature>
<dbReference type="InterPro" id="IPR004435">
    <property type="entry name" value="MobB_dom"/>
</dbReference>
<gene>
    <name evidence="2" type="primary">mobB</name>
    <name evidence="2" type="ORF">JJB07_21690</name>
</gene>
<name>A0ABS1JGS4_9BACL</name>
<comment type="caution">
    <text evidence="2">The sequence shown here is derived from an EMBL/GenBank/DDBJ whole genome shotgun (WGS) entry which is preliminary data.</text>
</comment>
<dbReference type="CDD" id="cd03116">
    <property type="entry name" value="MobB"/>
    <property type="match status" value="1"/>
</dbReference>
<proteinExistence type="predicted"/>
<reference evidence="2 3" key="1">
    <citation type="submission" date="2021-01" db="EMBL/GenBank/DDBJ databases">
        <title>Tumebacillus sp. strain ITR2 16S ribosomal RNA gene Genome sequencing and assembly.</title>
        <authorList>
            <person name="Kang M."/>
        </authorList>
    </citation>
    <scope>NUCLEOTIDE SEQUENCE [LARGE SCALE GENOMIC DNA]</scope>
    <source>
        <strain evidence="2 3">ITR2</strain>
    </source>
</reference>
<keyword evidence="3" id="KW-1185">Reference proteome</keyword>
<dbReference type="Proteomes" id="UP000602284">
    <property type="component" value="Unassembled WGS sequence"/>
</dbReference>
<dbReference type="Pfam" id="PF03205">
    <property type="entry name" value="MobB"/>
    <property type="match status" value="1"/>
</dbReference>
<evidence type="ECO:0000313" key="2">
    <source>
        <dbReference type="EMBL" id="MBL0389209.1"/>
    </source>
</evidence>
<protein>
    <submittedName>
        <fullName evidence="2">Molybdopterin-guanine dinucleotide biosynthesis protein B</fullName>
    </submittedName>
</protein>
<dbReference type="PANTHER" id="PTHR40072:SF1">
    <property type="entry name" value="MOLYBDOPTERIN-GUANINE DINUCLEOTIDE BIOSYNTHESIS ADAPTER PROTEIN"/>
    <property type="match status" value="1"/>
</dbReference>